<dbReference type="Gene3D" id="4.10.60.10">
    <property type="entry name" value="Zinc finger, CCHC-type"/>
    <property type="match status" value="1"/>
</dbReference>
<reference evidence="4" key="1">
    <citation type="submission" date="2021-01" db="EMBL/GenBank/DDBJ databases">
        <title>Metabolic potential, ecology and presence of endohyphal bacteria is reflected in genomic diversity of Mucoromycotina.</title>
        <authorList>
            <person name="Muszewska A."/>
            <person name="Okrasinska A."/>
            <person name="Steczkiewicz K."/>
            <person name="Drgas O."/>
            <person name="Orlowska M."/>
            <person name="Perlinska-Lenart U."/>
            <person name="Aleksandrzak-Piekarczyk T."/>
            <person name="Szatraj K."/>
            <person name="Zielenkiewicz U."/>
            <person name="Pilsyk S."/>
            <person name="Malc E."/>
            <person name="Mieczkowski P."/>
            <person name="Kruszewska J.S."/>
            <person name="Biernat P."/>
            <person name="Pawlowska J."/>
        </authorList>
    </citation>
    <scope>NUCLEOTIDE SEQUENCE</scope>
    <source>
        <strain evidence="4">WA0000018081</strain>
    </source>
</reference>
<dbReference type="InterPro" id="IPR001878">
    <property type="entry name" value="Znf_CCHC"/>
</dbReference>
<dbReference type="GO" id="GO:0003676">
    <property type="term" value="F:nucleic acid binding"/>
    <property type="evidence" value="ECO:0007669"/>
    <property type="project" value="InterPro"/>
</dbReference>
<gene>
    <name evidence="4" type="ORF">INT48_001890</name>
</gene>
<evidence type="ECO:0000256" key="1">
    <source>
        <dbReference type="PROSITE-ProRule" id="PRU00047"/>
    </source>
</evidence>
<feature type="region of interest" description="Disordered" evidence="2">
    <location>
        <begin position="178"/>
        <end position="197"/>
    </location>
</feature>
<dbReference type="EMBL" id="JAEPRE010000435">
    <property type="protein sequence ID" value="KAG2228505.1"/>
    <property type="molecule type" value="Genomic_DNA"/>
</dbReference>
<comment type="caution">
    <text evidence="4">The sequence shown here is derived from an EMBL/GenBank/DDBJ whole genome shotgun (WGS) entry which is preliminary data.</text>
</comment>
<sequence length="433" mass="49744">MSGTNKTGPVNMDTGARNNTNDYTDLIKHFSTLLAENRNTSRVKEPSTYDGTRDALLIDGWIRSVERYINFHNWTPERSYLFAATLLRDRADAWFRTIELTDEAPTTWLELKRLITEFFRPDNAARIARDKFAALKQTGDLFIRGLSLKAMRAHIRQYEANNLKEAIHAALSYDSAQKEEDFYARPPPTANRRVIDDPMELDAIDQGRYSNNNNNNRQYNNYSRSNNYNNPPRYNSYRNNNNGGGSYRNNNNSSSFTCHYCQKVGHIKRNCRTRIADIKRLDDQHSKKGFHDNFPDNKDLIDFDPYSKNSPHNLDNLYPILNPLTYNSSSALNITVETIPIIYPKALTEELQYLSELNAISTTLPLYSVSHNGNEIHTLIDSGASENYVSPEIIKALPKDKFTLVQDKQVETAGGNISQIKYKTYKFELLNHT</sequence>
<keyword evidence="1" id="KW-0863">Zinc-finger</keyword>
<dbReference type="CDD" id="cd00303">
    <property type="entry name" value="retropepsin_like"/>
    <property type="match status" value="1"/>
</dbReference>
<dbReference type="SUPFAM" id="SSF57756">
    <property type="entry name" value="Retrovirus zinc finger-like domains"/>
    <property type="match status" value="1"/>
</dbReference>
<feature type="domain" description="CCHC-type" evidence="3">
    <location>
        <begin position="258"/>
        <end position="272"/>
    </location>
</feature>
<evidence type="ECO:0000256" key="2">
    <source>
        <dbReference type="SAM" id="MobiDB-lite"/>
    </source>
</evidence>
<dbReference type="GO" id="GO:0008270">
    <property type="term" value="F:zinc ion binding"/>
    <property type="evidence" value="ECO:0007669"/>
    <property type="project" value="UniProtKB-KW"/>
</dbReference>
<organism evidence="4 5">
    <name type="scientific">Thamnidium elegans</name>
    <dbReference type="NCBI Taxonomy" id="101142"/>
    <lineage>
        <taxon>Eukaryota</taxon>
        <taxon>Fungi</taxon>
        <taxon>Fungi incertae sedis</taxon>
        <taxon>Mucoromycota</taxon>
        <taxon>Mucoromycotina</taxon>
        <taxon>Mucoromycetes</taxon>
        <taxon>Mucorales</taxon>
        <taxon>Mucorineae</taxon>
        <taxon>Mucoraceae</taxon>
        <taxon>Thamnidium</taxon>
    </lineage>
</organism>
<proteinExistence type="predicted"/>
<keyword evidence="1" id="KW-0862">Zinc</keyword>
<dbReference type="SMART" id="SM00343">
    <property type="entry name" value="ZnF_C2HC"/>
    <property type="match status" value="1"/>
</dbReference>
<evidence type="ECO:0000259" key="3">
    <source>
        <dbReference type="PROSITE" id="PS50158"/>
    </source>
</evidence>
<keyword evidence="1" id="KW-0479">Metal-binding</keyword>
<keyword evidence="5" id="KW-1185">Reference proteome</keyword>
<accession>A0A8H7SF56</accession>
<evidence type="ECO:0000313" key="5">
    <source>
        <dbReference type="Proteomes" id="UP000613177"/>
    </source>
</evidence>
<dbReference type="PROSITE" id="PS50158">
    <property type="entry name" value="ZF_CCHC"/>
    <property type="match status" value="1"/>
</dbReference>
<name>A0A8H7SF56_9FUNG</name>
<dbReference type="Pfam" id="PF13650">
    <property type="entry name" value="Asp_protease_2"/>
    <property type="match status" value="1"/>
</dbReference>
<dbReference type="Proteomes" id="UP000613177">
    <property type="component" value="Unassembled WGS sequence"/>
</dbReference>
<feature type="compositionally biased region" description="Low complexity" evidence="2">
    <location>
        <begin position="206"/>
        <end position="248"/>
    </location>
</feature>
<evidence type="ECO:0000313" key="4">
    <source>
        <dbReference type="EMBL" id="KAG2228505.1"/>
    </source>
</evidence>
<dbReference type="Gene3D" id="2.40.70.10">
    <property type="entry name" value="Acid Proteases"/>
    <property type="match status" value="1"/>
</dbReference>
<dbReference type="InterPro" id="IPR036875">
    <property type="entry name" value="Znf_CCHC_sf"/>
</dbReference>
<feature type="region of interest" description="Disordered" evidence="2">
    <location>
        <begin position="205"/>
        <end position="248"/>
    </location>
</feature>
<protein>
    <recommendedName>
        <fullName evidence="3">CCHC-type domain-containing protein</fullName>
    </recommendedName>
</protein>
<dbReference type="InterPro" id="IPR021109">
    <property type="entry name" value="Peptidase_aspartic_dom_sf"/>
</dbReference>
<dbReference type="AlphaFoldDB" id="A0A8H7SF56"/>